<dbReference type="PROSITE" id="PS50158">
    <property type="entry name" value="ZF_CCHC"/>
    <property type="match status" value="1"/>
</dbReference>
<dbReference type="InterPro" id="IPR036875">
    <property type="entry name" value="Znf_CCHC_sf"/>
</dbReference>
<dbReference type="SUPFAM" id="SSF57756">
    <property type="entry name" value="Retrovirus zinc finger-like domains"/>
    <property type="match status" value="1"/>
</dbReference>
<dbReference type="Pfam" id="PF00098">
    <property type="entry name" value="zf-CCHC"/>
    <property type="match status" value="1"/>
</dbReference>
<dbReference type="GO" id="GO:0006397">
    <property type="term" value="P:mRNA processing"/>
    <property type="evidence" value="ECO:0007669"/>
    <property type="project" value="UniProtKB-KW"/>
</dbReference>
<keyword evidence="2" id="KW-0479">Metal-binding</keyword>
<dbReference type="EMBL" id="KN822203">
    <property type="protein sequence ID" value="KIM52677.1"/>
    <property type="molecule type" value="Genomic_DNA"/>
</dbReference>
<name>A0A0C2ZIU6_9AGAM</name>
<evidence type="ECO:0000256" key="2">
    <source>
        <dbReference type="PROSITE-ProRule" id="PRU00047"/>
    </source>
</evidence>
<keyword evidence="5" id="KW-1185">Reference proteome</keyword>
<dbReference type="GO" id="GO:0008270">
    <property type="term" value="F:zinc ion binding"/>
    <property type="evidence" value="ECO:0007669"/>
    <property type="project" value="UniProtKB-KW"/>
</dbReference>
<organism evidence="4 5">
    <name type="scientific">Scleroderma citrinum Foug A</name>
    <dbReference type="NCBI Taxonomy" id="1036808"/>
    <lineage>
        <taxon>Eukaryota</taxon>
        <taxon>Fungi</taxon>
        <taxon>Dikarya</taxon>
        <taxon>Basidiomycota</taxon>
        <taxon>Agaricomycotina</taxon>
        <taxon>Agaricomycetes</taxon>
        <taxon>Agaricomycetidae</taxon>
        <taxon>Boletales</taxon>
        <taxon>Sclerodermatineae</taxon>
        <taxon>Sclerodermataceae</taxon>
        <taxon>Scleroderma</taxon>
    </lineage>
</organism>
<keyword evidence="2" id="KW-0862">Zinc</keyword>
<reference evidence="5" key="2">
    <citation type="submission" date="2015-01" db="EMBL/GenBank/DDBJ databases">
        <title>Evolutionary Origins and Diversification of the Mycorrhizal Mutualists.</title>
        <authorList>
            <consortium name="DOE Joint Genome Institute"/>
            <consortium name="Mycorrhizal Genomics Consortium"/>
            <person name="Kohler A."/>
            <person name="Kuo A."/>
            <person name="Nagy L.G."/>
            <person name="Floudas D."/>
            <person name="Copeland A."/>
            <person name="Barry K.W."/>
            <person name="Cichocki N."/>
            <person name="Veneault-Fourrey C."/>
            <person name="LaButti K."/>
            <person name="Lindquist E.A."/>
            <person name="Lipzen A."/>
            <person name="Lundell T."/>
            <person name="Morin E."/>
            <person name="Murat C."/>
            <person name="Riley R."/>
            <person name="Ohm R."/>
            <person name="Sun H."/>
            <person name="Tunlid A."/>
            <person name="Henrissat B."/>
            <person name="Grigoriev I.V."/>
            <person name="Hibbett D.S."/>
            <person name="Martin F."/>
        </authorList>
    </citation>
    <scope>NUCLEOTIDE SEQUENCE [LARGE SCALE GENOMIC DNA]</scope>
    <source>
        <strain evidence="5">Foug A</strain>
    </source>
</reference>
<keyword evidence="2" id="KW-0863">Zinc-finger</keyword>
<keyword evidence="1" id="KW-0507">mRNA processing</keyword>
<evidence type="ECO:0000313" key="4">
    <source>
        <dbReference type="EMBL" id="KIM52677.1"/>
    </source>
</evidence>
<evidence type="ECO:0000313" key="5">
    <source>
        <dbReference type="Proteomes" id="UP000053989"/>
    </source>
</evidence>
<reference evidence="4 5" key="1">
    <citation type="submission" date="2014-04" db="EMBL/GenBank/DDBJ databases">
        <authorList>
            <consortium name="DOE Joint Genome Institute"/>
            <person name="Kuo A."/>
            <person name="Kohler A."/>
            <person name="Nagy L.G."/>
            <person name="Floudas D."/>
            <person name="Copeland A."/>
            <person name="Barry K.W."/>
            <person name="Cichocki N."/>
            <person name="Veneault-Fourrey C."/>
            <person name="LaButti K."/>
            <person name="Lindquist E.A."/>
            <person name="Lipzen A."/>
            <person name="Lundell T."/>
            <person name="Morin E."/>
            <person name="Murat C."/>
            <person name="Sun H."/>
            <person name="Tunlid A."/>
            <person name="Henrissat B."/>
            <person name="Grigoriev I.V."/>
            <person name="Hibbett D.S."/>
            <person name="Martin F."/>
            <person name="Nordberg H.P."/>
            <person name="Cantor M.N."/>
            <person name="Hua S.X."/>
        </authorList>
    </citation>
    <scope>NUCLEOTIDE SEQUENCE [LARGE SCALE GENOMIC DNA]</scope>
    <source>
        <strain evidence="4 5">Foug A</strain>
    </source>
</reference>
<dbReference type="OrthoDB" id="2391219at2759"/>
<protein>
    <recommendedName>
        <fullName evidence="3">CCHC-type domain-containing protein</fullName>
    </recommendedName>
</protein>
<sequence length="130" mass="14584">MAQRPGNSAFHKGITCYNCGVEGHLASECKQPRKDKGKAPQACLYAVDVHKNEGDAPNSEEIGEVHSTNLNNENMHYTTHDAQEEEPEVEHLDTYSIIDEEEKDDELVGYLGAMHPIEEEPEEPDDKHII</sequence>
<dbReference type="Proteomes" id="UP000053989">
    <property type="component" value="Unassembled WGS sequence"/>
</dbReference>
<dbReference type="HOGENOM" id="CLU_1939382_0_0_1"/>
<dbReference type="Gene3D" id="4.10.60.10">
    <property type="entry name" value="Zinc finger, CCHC-type"/>
    <property type="match status" value="1"/>
</dbReference>
<dbReference type="SMART" id="SM00343">
    <property type="entry name" value="ZnF_C2HC"/>
    <property type="match status" value="1"/>
</dbReference>
<evidence type="ECO:0000256" key="1">
    <source>
        <dbReference type="ARBA" id="ARBA00022664"/>
    </source>
</evidence>
<proteinExistence type="predicted"/>
<feature type="domain" description="CCHC-type" evidence="3">
    <location>
        <begin position="16"/>
        <end position="31"/>
    </location>
</feature>
<evidence type="ECO:0000259" key="3">
    <source>
        <dbReference type="PROSITE" id="PS50158"/>
    </source>
</evidence>
<dbReference type="AlphaFoldDB" id="A0A0C2ZIU6"/>
<accession>A0A0C2ZIU6</accession>
<dbReference type="InterPro" id="IPR001878">
    <property type="entry name" value="Znf_CCHC"/>
</dbReference>
<dbReference type="InParanoid" id="A0A0C2ZIU6"/>
<gene>
    <name evidence="4" type="ORF">SCLCIDRAFT_32478</name>
</gene>
<dbReference type="GO" id="GO:0003676">
    <property type="term" value="F:nucleic acid binding"/>
    <property type="evidence" value="ECO:0007669"/>
    <property type="project" value="InterPro"/>
</dbReference>